<feature type="domain" description="OmpR/PhoB-type" evidence="9">
    <location>
        <begin position="124"/>
        <end position="222"/>
    </location>
</feature>
<evidence type="ECO:0000256" key="5">
    <source>
        <dbReference type="ARBA" id="ARBA00023163"/>
    </source>
</evidence>
<dbReference type="SMART" id="SM00448">
    <property type="entry name" value="REC"/>
    <property type="match status" value="1"/>
</dbReference>
<dbReference type="AlphaFoldDB" id="A0A5R8KJL3"/>
<dbReference type="GO" id="GO:0000156">
    <property type="term" value="F:phosphorelay response regulator activity"/>
    <property type="evidence" value="ECO:0007669"/>
    <property type="project" value="TreeGrafter"/>
</dbReference>
<keyword evidence="3" id="KW-0805">Transcription regulation</keyword>
<sequence length="222" mass="24541">MRVLLIEDSRRIRTTVAKALSRLGHAVDEAADGEEGEEFATVNEYDVVVLDLMLPGQHGLMLLEKWRKAGNDTPVLLLTAMDGIEDRVRGLEMGADDYLVKPFAIAELAARLEVLVRRKFGRAESVVKIGPLEVNFVAKQVMRDGESIVLTAREFALFECLAKRPGQVLSREQIEAQLYSESDSPLSNAVDAAVYALRRKLSPNGAANLIHTRRGLGYVLEP</sequence>
<keyword evidence="11" id="KW-1185">Reference proteome</keyword>
<dbReference type="SMART" id="SM00862">
    <property type="entry name" value="Trans_reg_C"/>
    <property type="match status" value="1"/>
</dbReference>
<dbReference type="OrthoDB" id="5297525at2"/>
<dbReference type="Pfam" id="PF00486">
    <property type="entry name" value="Trans_reg_C"/>
    <property type="match status" value="1"/>
</dbReference>
<evidence type="ECO:0000256" key="4">
    <source>
        <dbReference type="ARBA" id="ARBA00023125"/>
    </source>
</evidence>
<dbReference type="Gene3D" id="1.10.10.10">
    <property type="entry name" value="Winged helix-like DNA-binding domain superfamily/Winged helix DNA-binding domain"/>
    <property type="match status" value="1"/>
</dbReference>
<evidence type="ECO:0000259" key="8">
    <source>
        <dbReference type="PROSITE" id="PS50110"/>
    </source>
</evidence>
<dbReference type="FunFam" id="3.40.50.2300:FF:000002">
    <property type="entry name" value="DNA-binding response regulator PhoP"/>
    <property type="match status" value="1"/>
</dbReference>
<dbReference type="InterPro" id="IPR011006">
    <property type="entry name" value="CheY-like_superfamily"/>
</dbReference>
<dbReference type="Gene3D" id="3.40.50.2300">
    <property type="match status" value="1"/>
</dbReference>
<keyword evidence="2" id="KW-0902">Two-component regulatory system</keyword>
<protein>
    <submittedName>
        <fullName evidence="10">Response regulator transcription factor</fullName>
    </submittedName>
</protein>
<gene>
    <name evidence="10" type="ORF">FEM03_03550</name>
</gene>
<dbReference type="PROSITE" id="PS51755">
    <property type="entry name" value="OMPR_PHOB"/>
    <property type="match status" value="1"/>
</dbReference>
<dbReference type="CDD" id="cd00383">
    <property type="entry name" value="trans_reg_C"/>
    <property type="match status" value="1"/>
</dbReference>
<name>A0A5R8KJL3_9BACT</name>
<feature type="domain" description="Response regulatory" evidence="8">
    <location>
        <begin position="2"/>
        <end position="116"/>
    </location>
</feature>
<proteinExistence type="predicted"/>
<evidence type="ECO:0000313" key="11">
    <source>
        <dbReference type="Proteomes" id="UP000306196"/>
    </source>
</evidence>
<dbReference type="GO" id="GO:0000976">
    <property type="term" value="F:transcription cis-regulatory region binding"/>
    <property type="evidence" value="ECO:0007669"/>
    <property type="project" value="TreeGrafter"/>
</dbReference>
<feature type="modified residue" description="4-aspartylphosphate" evidence="6">
    <location>
        <position position="51"/>
    </location>
</feature>
<reference evidence="10 11" key="1">
    <citation type="submission" date="2019-05" db="EMBL/GenBank/DDBJ databases">
        <title>Verrucobacter flavum gen. nov., sp. nov. a new member of the family Verrucomicrobiaceae.</title>
        <authorList>
            <person name="Szuroczki S."/>
            <person name="Abbaszade G."/>
            <person name="Szabo A."/>
            <person name="Felfoldi T."/>
            <person name="Schumann P."/>
            <person name="Boka K."/>
            <person name="Keki Z."/>
            <person name="Toumi M."/>
            <person name="Toth E."/>
        </authorList>
    </citation>
    <scope>NUCLEOTIDE SEQUENCE [LARGE SCALE GENOMIC DNA]</scope>
    <source>
        <strain evidence="10 11">MG-N-17</strain>
    </source>
</reference>
<feature type="DNA-binding region" description="OmpR/PhoB-type" evidence="7">
    <location>
        <begin position="124"/>
        <end position="222"/>
    </location>
</feature>
<dbReference type="Gene3D" id="6.10.250.690">
    <property type="match status" value="1"/>
</dbReference>
<dbReference type="PANTHER" id="PTHR48111:SF1">
    <property type="entry name" value="TWO-COMPONENT RESPONSE REGULATOR ORR33"/>
    <property type="match status" value="1"/>
</dbReference>
<keyword evidence="1 6" id="KW-0597">Phosphoprotein</keyword>
<dbReference type="InterPro" id="IPR001789">
    <property type="entry name" value="Sig_transdc_resp-reg_receiver"/>
</dbReference>
<evidence type="ECO:0000256" key="3">
    <source>
        <dbReference type="ARBA" id="ARBA00023015"/>
    </source>
</evidence>
<dbReference type="InterPro" id="IPR036388">
    <property type="entry name" value="WH-like_DNA-bd_sf"/>
</dbReference>
<keyword evidence="5" id="KW-0804">Transcription</keyword>
<evidence type="ECO:0000256" key="7">
    <source>
        <dbReference type="PROSITE-ProRule" id="PRU01091"/>
    </source>
</evidence>
<keyword evidence="4 7" id="KW-0238">DNA-binding</keyword>
<comment type="caution">
    <text evidence="10">The sequence shown here is derived from an EMBL/GenBank/DDBJ whole genome shotgun (WGS) entry which is preliminary data.</text>
</comment>
<dbReference type="GO" id="GO:0032993">
    <property type="term" value="C:protein-DNA complex"/>
    <property type="evidence" value="ECO:0007669"/>
    <property type="project" value="TreeGrafter"/>
</dbReference>
<organism evidence="10 11">
    <name type="scientific">Phragmitibacter flavus</name>
    <dbReference type="NCBI Taxonomy" id="2576071"/>
    <lineage>
        <taxon>Bacteria</taxon>
        <taxon>Pseudomonadati</taxon>
        <taxon>Verrucomicrobiota</taxon>
        <taxon>Verrucomicrobiia</taxon>
        <taxon>Verrucomicrobiales</taxon>
        <taxon>Verrucomicrobiaceae</taxon>
        <taxon>Phragmitibacter</taxon>
    </lineage>
</organism>
<evidence type="ECO:0000313" key="10">
    <source>
        <dbReference type="EMBL" id="TLD72441.1"/>
    </source>
</evidence>
<dbReference type="InterPro" id="IPR001867">
    <property type="entry name" value="OmpR/PhoB-type_DNA-bd"/>
</dbReference>
<dbReference type="Pfam" id="PF00072">
    <property type="entry name" value="Response_reg"/>
    <property type="match status" value="1"/>
</dbReference>
<dbReference type="Proteomes" id="UP000306196">
    <property type="component" value="Unassembled WGS sequence"/>
</dbReference>
<dbReference type="EMBL" id="VAUV01000002">
    <property type="protein sequence ID" value="TLD72441.1"/>
    <property type="molecule type" value="Genomic_DNA"/>
</dbReference>
<evidence type="ECO:0000256" key="2">
    <source>
        <dbReference type="ARBA" id="ARBA00023012"/>
    </source>
</evidence>
<evidence type="ECO:0000259" key="9">
    <source>
        <dbReference type="PROSITE" id="PS51755"/>
    </source>
</evidence>
<dbReference type="PROSITE" id="PS50110">
    <property type="entry name" value="RESPONSE_REGULATORY"/>
    <property type="match status" value="1"/>
</dbReference>
<evidence type="ECO:0000256" key="1">
    <source>
        <dbReference type="ARBA" id="ARBA00022553"/>
    </source>
</evidence>
<evidence type="ECO:0000256" key="6">
    <source>
        <dbReference type="PROSITE-ProRule" id="PRU00169"/>
    </source>
</evidence>
<dbReference type="InterPro" id="IPR039420">
    <property type="entry name" value="WalR-like"/>
</dbReference>
<dbReference type="PANTHER" id="PTHR48111">
    <property type="entry name" value="REGULATOR OF RPOS"/>
    <property type="match status" value="1"/>
</dbReference>
<dbReference type="GO" id="GO:0006355">
    <property type="term" value="P:regulation of DNA-templated transcription"/>
    <property type="evidence" value="ECO:0007669"/>
    <property type="project" value="InterPro"/>
</dbReference>
<accession>A0A5R8KJL3</accession>
<dbReference type="GO" id="GO:0005829">
    <property type="term" value="C:cytosol"/>
    <property type="evidence" value="ECO:0007669"/>
    <property type="project" value="TreeGrafter"/>
</dbReference>
<dbReference type="SUPFAM" id="SSF52172">
    <property type="entry name" value="CheY-like"/>
    <property type="match status" value="1"/>
</dbReference>